<proteinExistence type="predicted"/>
<dbReference type="InterPro" id="IPR052026">
    <property type="entry name" value="ExeA_AAA_ATPase_DNA-bind"/>
</dbReference>
<sequence length="273" mass="30808">MSLDYLSHFGLSAQPFCKDVDDTELWMPPSKQSLVEELTDAMHARASALLTGEPGVGKTCVLRALRHALTPANFRLVYCQNTTVGRRDFYRFLCLALGLQKAQTAGDLFLAVSTHVEDLAKERVYPVFLVDEAHLLHQDPLDHLHILLNYQWDSKPLLSIVLIGLPELEDRLRLRRNRSLYSRLHHRFAIGNLVPDDTSDYIRSRLARVGATKDLFSADALSILHEAAGSSLRDTDRIATAALRTAARRKKKIVERDVLTRILQSESQSEDRA</sequence>
<dbReference type="Pfam" id="PF13401">
    <property type="entry name" value="AAA_22"/>
    <property type="match status" value="1"/>
</dbReference>
<evidence type="ECO:0000313" key="3">
    <source>
        <dbReference type="Proteomes" id="UP001370348"/>
    </source>
</evidence>
<gene>
    <name evidence="2" type="ORF">LZC94_28955</name>
</gene>
<protein>
    <submittedName>
        <fullName evidence="2">AAA family ATPase</fullName>
    </submittedName>
</protein>
<name>A0ABZ2LLS1_9BACT</name>
<dbReference type="Proteomes" id="UP001370348">
    <property type="component" value="Chromosome"/>
</dbReference>
<feature type="domain" description="ORC1/DEAH AAA+ ATPase" evidence="1">
    <location>
        <begin position="44"/>
        <end position="172"/>
    </location>
</feature>
<accession>A0ABZ2LLS1</accession>
<evidence type="ECO:0000259" key="1">
    <source>
        <dbReference type="Pfam" id="PF13401"/>
    </source>
</evidence>
<dbReference type="PANTHER" id="PTHR35894">
    <property type="entry name" value="GENERAL SECRETION PATHWAY PROTEIN A-RELATED"/>
    <property type="match status" value="1"/>
</dbReference>
<dbReference type="InterPro" id="IPR027417">
    <property type="entry name" value="P-loop_NTPase"/>
</dbReference>
<evidence type="ECO:0000313" key="2">
    <source>
        <dbReference type="EMBL" id="WXB11874.1"/>
    </source>
</evidence>
<dbReference type="SUPFAM" id="SSF52540">
    <property type="entry name" value="P-loop containing nucleoside triphosphate hydrolases"/>
    <property type="match status" value="1"/>
</dbReference>
<dbReference type="RefSeq" id="WP_394821489.1">
    <property type="nucleotide sequence ID" value="NZ_CP089984.1"/>
</dbReference>
<dbReference type="InterPro" id="IPR049945">
    <property type="entry name" value="AAA_22"/>
</dbReference>
<dbReference type="Gene3D" id="3.40.50.300">
    <property type="entry name" value="P-loop containing nucleotide triphosphate hydrolases"/>
    <property type="match status" value="1"/>
</dbReference>
<keyword evidence="3" id="KW-1185">Reference proteome</keyword>
<dbReference type="EMBL" id="CP089984">
    <property type="protein sequence ID" value="WXB11874.1"/>
    <property type="molecule type" value="Genomic_DNA"/>
</dbReference>
<dbReference type="PANTHER" id="PTHR35894:SF1">
    <property type="entry name" value="PHOSPHORIBULOKINASE _ URIDINE KINASE FAMILY"/>
    <property type="match status" value="1"/>
</dbReference>
<reference evidence="2 3" key="1">
    <citation type="submission" date="2021-12" db="EMBL/GenBank/DDBJ databases">
        <title>Discovery of the Pendulisporaceae a myxobacterial family with distinct sporulation behavior and unique specialized metabolism.</title>
        <authorList>
            <person name="Garcia R."/>
            <person name="Popoff A."/>
            <person name="Bader C.D."/>
            <person name="Loehr J."/>
            <person name="Walesch S."/>
            <person name="Walt C."/>
            <person name="Boldt J."/>
            <person name="Bunk B."/>
            <person name="Haeckl F.J.F.P.J."/>
            <person name="Gunesch A.P."/>
            <person name="Birkelbach J."/>
            <person name="Nuebel U."/>
            <person name="Pietschmann T."/>
            <person name="Bach T."/>
            <person name="Mueller R."/>
        </authorList>
    </citation>
    <scope>NUCLEOTIDE SEQUENCE [LARGE SCALE GENOMIC DNA]</scope>
    <source>
        <strain evidence="2 3">MSr11954</strain>
    </source>
</reference>
<organism evidence="2 3">
    <name type="scientific">Pendulispora albinea</name>
    <dbReference type="NCBI Taxonomy" id="2741071"/>
    <lineage>
        <taxon>Bacteria</taxon>
        <taxon>Pseudomonadati</taxon>
        <taxon>Myxococcota</taxon>
        <taxon>Myxococcia</taxon>
        <taxon>Myxococcales</taxon>
        <taxon>Sorangiineae</taxon>
        <taxon>Pendulisporaceae</taxon>
        <taxon>Pendulispora</taxon>
    </lineage>
</organism>